<gene>
    <name evidence="7" type="ORF">IAC61_05160</name>
</gene>
<dbReference type="InterPro" id="IPR000415">
    <property type="entry name" value="Nitroreductase-like"/>
</dbReference>
<dbReference type="EMBL" id="JADINA010000033">
    <property type="protein sequence ID" value="MBO8426685.1"/>
    <property type="molecule type" value="Genomic_DNA"/>
</dbReference>
<evidence type="ECO:0000256" key="2">
    <source>
        <dbReference type="ARBA" id="ARBA00007118"/>
    </source>
</evidence>
<dbReference type="PANTHER" id="PTHR43673">
    <property type="entry name" value="NAD(P)H NITROREDUCTASE YDGI-RELATED"/>
    <property type="match status" value="1"/>
</dbReference>
<name>A0A9D9DI93_9FIRM</name>
<reference evidence="7" key="2">
    <citation type="journal article" date="2021" name="PeerJ">
        <title>Extensive microbial diversity within the chicken gut microbiome revealed by metagenomics and culture.</title>
        <authorList>
            <person name="Gilroy R."/>
            <person name="Ravi A."/>
            <person name="Getino M."/>
            <person name="Pursley I."/>
            <person name="Horton D.L."/>
            <person name="Alikhan N.F."/>
            <person name="Baker D."/>
            <person name="Gharbi K."/>
            <person name="Hall N."/>
            <person name="Watson M."/>
            <person name="Adriaenssens E.M."/>
            <person name="Foster-Nyarko E."/>
            <person name="Jarju S."/>
            <person name="Secka A."/>
            <person name="Antonio M."/>
            <person name="Oren A."/>
            <person name="Chaudhuri R.R."/>
            <person name="La Ragione R."/>
            <person name="Hildebrand F."/>
            <person name="Pallen M.J."/>
        </authorList>
    </citation>
    <scope>NUCLEOTIDE SEQUENCE</scope>
    <source>
        <strain evidence="7">17113</strain>
    </source>
</reference>
<dbReference type="PANTHER" id="PTHR43673:SF2">
    <property type="entry name" value="NITROREDUCTASE"/>
    <property type="match status" value="1"/>
</dbReference>
<accession>A0A9D9DI93</accession>
<dbReference type="Proteomes" id="UP000823634">
    <property type="component" value="Unassembled WGS sequence"/>
</dbReference>
<reference evidence="7" key="1">
    <citation type="submission" date="2020-10" db="EMBL/GenBank/DDBJ databases">
        <authorList>
            <person name="Gilroy R."/>
        </authorList>
    </citation>
    <scope>NUCLEOTIDE SEQUENCE</scope>
    <source>
        <strain evidence="7">17113</strain>
    </source>
</reference>
<keyword evidence="3" id="KW-0285">Flavoprotein</keyword>
<evidence type="ECO:0000313" key="7">
    <source>
        <dbReference type="EMBL" id="MBO8426685.1"/>
    </source>
</evidence>
<keyword evidence="5" id="KW-0560">Oxidoreductase</keyword>
<dbReference type="GO" id="GO:0016491">
    <property type="term" value="F:oxidoreductase activity"/>
    <property type="evidence" value="ECO:0007669"/>
    <property type="project" value="UniProtKB-KW"/>
</dbReference>
<evidence type="ECO:0000259" key="6">
    <source>
        <dbReference type="Pfam" id="PF00881"/>
    </source>
</evidence>
<dbReference type="SUPFAM" id="SSF55469">
    <property type="entry name" value="FMN-dependent nitroreductase-like"/>
    <property type="match status" value="1"/>
</dbReference>
<organism evidence="7 8">
    <name type="scientific">Candidatus Alloenteromonas pullistercoris</name>
    <dbReference type="NCBI Taxonomy" id="2840785"/>
    <lineage>
        <taxon>Bacteria</taxon>
        <taxon>Bacillati</taxon>
        <taxon>Bacillota</taxon>
        <taxon>Bacillota incertae sedis</taxon>
        <taxon>Candidatus Alloenteromonas</taxon>
    </lineage>
</organism>
<dbReference type="Pfam" id="PF00881">
    <property type="entry name" value="Nitroreductase"/>
    <property type="match status" value="1"/>
</dbReference>
<dbReference type="Gene3D" id="3.40.109.10">
    <property type="entry name" value="NADH Oxidase"/>
    <property type="match status" value="1"/>
</dbReference>
<dbReference type="InterPro" id="IPR029479">
    <property type="entry name" value="Nitroreductase"/>
</dbReference>
<proteinExistence type="inferred from homology"/>
<evidence type="ECO:0000313" key="8">
    <source>
        <dbReference type="Proteomes" id="UP000823634"/>
    </source>
</evidence>
<evidence type="ECO:0000256" key="3">
    <source>
        <dbReference type="ARBA" id="ARBA00022630"/>
    </source>
</evidence>
<feature type="domain" description="Nitroreductase" evidence="6">
    <location>
        <begin position="7"/>
        <end position="120"/>
    </location>
</feature>
<evidence type="ECO:0000256" key="4">
    <source>
        <dbReference type="ARBA" id="ARBA00022643"/>
    </source>
</evidence>
<comment type="similarity">
    <text evidence="2">Belongs to the nitroreductase family.</text>
</comment>
<protein>
    <submittedName>
        <fullName evidence="7">Nitroreductase family protein</fullName>
    </submittedName>
</protein>
<keyword evidence="4" id="KW-0288">FMN</keyword>
<dbReference type="AlphaFoldDB" id="A0A9D9DI93"/>
<evidence type="ECO:0000256" key="5">
    <source>
        <dbReference type="ARBA" id="ARBA00023002"/>
    </source>
</evidence>
<comment type="caution">
    <text evidence="7">The sequence shown here is derived from an EMBL/GenBank/DDBJ whole genome shotgun (WGS) entry which is preliminary data.</text>
</comment>
<evidence type="ECO:0000256" key="1">
    <source>
        <dbReference type="ARBA" id="ARBA00001917"/>
    </source>
</evidence>
<sequence length="173" mass="19092">MDTLQCIKARRSCRAFLDKEVEKEKIEKVVEAGLFAPSGHNSQCPHIAVITDLGKIEELSQLNAKIMGTDNDPFYGAKAVLLVYCEDFPTAVYDGSLCLGYMLLEATELGLASIWVHRAKEEFESEEGKALFRKWGLIKGDERFIGIGHCCLGYAAAPAMEKAIKAGRVAYLD</sequence>
<comment type="cofactor">
    <cofactor evidence="1">
        <name>FMN</name>
        <dbReference type="ChEBI" id="CHEBI:58210"/>
    </cofactor>
</comment>